<name>A0A067RJZ0_ZOONE</name>
<accession>A0A067RJZ0</accession>
<keyword evidence="2" id="KW-1185">Reference proteome</keyword>
<dbReference type="EMBL" id="KK852579">
    <property type="protein sequence ID" value="KDR20909.1"/>
    <property type="molecule type" value="Genomic_DNA"/>
</dbReference>
<evidence type="ECO:0000313" key="2">
    <source>
        <dbReference type="Proteomes" id="UP000027135"/>
    </source>
</evidence>
<proteinExistence type="predicted"/>
<protein>
    <submittedName>
        <fullName evidence="1">Uncharacterized protein</fullName>
    </submittedName>
</protein>
<sequence>MPKRLCPFEYDMIPQKKVHISDKEVCDEEYGKSVIGNTYIVGHLN</sequence>
<organism evidence="1 2">
    <name type="scientific">Zootermopsis nevadensis</name>
    <name type="common">Dampwood termite</name>
    <dbReference type="NCBI Taxonomy" id="136037"/>
    <lineage>
        <taxon>Eukaryota</taxon>
        <taxon>Metazoa</taxon>
        <taxon>Ecdysozoa</taxon>
        <taxon>Arthropoda</taxon>
        <taxon>Hexapoda</taxon>
        <taxon>Insecta</taxon>
        <taxon>Pterygota</taxon>
        <taxon>Neoptera</taxon>
        <taxon>Polyneoptera</taxon>
        <taxon>Dictyoptera</taxon>
        <taxon>Blattodea</taxon>
        <taxon>Blattoidea</taxon>
        <taxon>Termitoidae</taxon>
        <taxon>Termopsidae</taxon>
        <taxon>Zootermopsis</taxon>
    </lineage>
</organism>
<reference evidence="1 2" key="1">
    <citation type="journal article" date="2014" name="Nat. Commun.">
        <title>Molecular traces of alternative social organization in a termite genome.</title>
        <authorList>
            <person name="Terrapon N."/>
            <person name="Li C."/>
            <person name="Robertson H.M."/>
            <person name="Ji L."/>
            <person name="Meng X."/>
            <person name="Booth W."/>
            <person name="Chen Z."/>
            <person name="Childers C.P."/>
            <person name="Glastad K.M."/>
            <person name="Gokhale K."/>
            <person name="Gowin J."/>
            <person name="Gronenberg W."/>
            <person name="Hermansen R.A."/>
            <person name="Hu H."/>
            <person name="Hunt B.G."/>
            <person name="Huylmans A.K."/>
            <person name="Khalil S.M."/>
            <person name="Mitchell R.D."/>
            <person name="Munoz-Torres M.C."/>
            <person name="Mustard J.A."/>
            <person name="Pan H."/>
            <person name="Reese J.T."/>
            <person name="Scharf M.E."/>
            <person name="Sun F."/>
            <person name="Vogel H."/>
            <person name="Xiao J."/>
            <person name="Yang W."/>
            <person name="Yang Z."/>
            <person name="Yang Z."/>
            <person name="Zhou J."/>
            <person name="Zhu J."/>
            <person name="Brent C.S."/>
            <person name="Elsik C.G."/>
            <person name="Goodisman M.A."/>
            <person name="Liberles D.A."/>
            <person name="Roe R.M."/>
            <person name="Vargo E.L."/>
            <person name="Vilcinskas A."/>
            <person name="Wang J."/>
            <person name="Bornberg-Bauer E."/>
            <person name="Korb J."/>
            <person name="Zhang G."/>
            <person name="Liebig J."/>
        </authorList>
    </citation>
    <scope>NUCLEOTIDE SEQUENCE [LARGE SCALE GENOMIC DNA]</scope>
    <source>
        <tissue evidence="1">Whole organism</tissue>
    </source>
</reference>
<dbReference type="AlphaFoldDB" id="A0A067RJZ0"/>
<evidence type="ECO:0000313" key="1">
    <source>
        <dbReference type="EMBL" id="KDR20909.1"/>
    </source>
</evidence>
<gene>
    <name evidence="1" type="ORF">L798_04801</name>
</gene>
<dbReference type="InParanoid" id="A0A067RJZ0"/>
<dbReference type="Proteomes" id="UP000027135">
    <property type="component" value="Unassembled WGS sequence"/>
</dbReference>